<sequence length="105" mass="12919">MNSQMYETLLMDALEQVELSYYVSNNWRKTIEKELISQKYTQKQREAFLIQSENYYERVFCYELYHQIRILMEDRKFKGKAILQAELVKKNSYRMERNAQKIRSN</sequence>
<dbReference type="Proteomes" id="UP001380953">
    <property type="component" value="Unassembled WGS sequence"/>
</dbReference>
<evidence type="ECO:0000313" key="1">
    <source>
        <dbReference type="EMBL" id="MEJ8305963.1"/>
    </source>
</evidence>
<reference evidence="1" key="1">
    <citation type="submission" date="2024-03" db="EMBL/GenBank/DDBJ databases">
        <title>Whole genome sequecning of epiphytes from Marcgravia umbellata leaves.</title>
        <authorList>
            <person name="Kumar G."/>
            <person name="Savka M.A."/>
        </authorList>
    </citation>
    <scope>NUCLEOTIDE SEQUENCE</scope>
    <source>
        <strain evidence="1">RIT_BL5</strain>
    </source>
</reference>
<accession>A0ACC6PGC5</accession>
<evidence type="ECO:0000313" key="2">
    <source>
        <dbReference type="Proteomes" id="UP001380953"/>
    </source>
</evidence>
<keyword evidence="2" id="KW-1185">Reference proteome</keyword>
<dbReference type="EMBL" id="JBBKAR010000046">
    <property type="protein sequence ID" value="MEJ8305963.1"/>
    <property type="molecule type" value="Genomic_DNA"/>
</dbReference>
<comment type="caution">
    <text evidence="1">The sequence shown here is derived from an EMBL/GenBank/DDBJ whole genome shotgun (WGS) entry which is preliminary data.</text>
</comment>
<name>A0ACC6PGC5_9BACL</name>
<protein>
    <submittedName>
        <fullName evidence="1">Uncharacterized protein</fullName>
    </submittedName>
</protein>
<gene>
    <name evidence="1" type="ORF">WKI47_18795</name>
</gene>
<proteinExistence type="predicted"/>
<organism evidence="1 2">
    <name type="scientific">Saccharibacillus sacchari</name>
    <dbReference type="NCBI Taxonomy" id="456493"/>
    <lineage>
        <taxon>Bacteria</taxon>
        <taxon>Bacillati</taxon>
        <taxon>Bacillota</taxon>
        <taxon>Bacilli</taxon>
        <taxon>Bacillales</taxon>
        <taxon>Paenibacillaceae</taxon>
        <taxon>Saccharibacillus</taxon>
    </lineage>
</organism>